<feature type="transmembrane region" description="Helical" evidence="1">
    <location>
        <begin position="204"/>
        <end position="224"/>
    </location>
</feature>
<dbReference type="Proteomes" id="UP000587527">
    <property type="component" value="Unassembled WGS sequence"/>
</dbReference>
<evidence type="ECO:0000259" key="2">
    <source>
        <dbReference type="PROSITE" id="PS50104"/>
    </source>
</evidence>
<accession>A0A841C4Z5</accession>
<dbReference type="RefSeq" id="WP_184846160.1">
    <property type="nucleotide sequence ID" value="NZ_JACHMN010000003.1"/>
</dbReference>
<keyword evidence="1" id="KW-0472">Membrane</keyword>
<evidence type="ECO:0000256" key="1">
    <source>
        <dbReference type="SAM" id="Phobius"/>
    </source>
</evidence>
<keyword evidence="4" id="KW-1185">Reference proteome</keyword>
<dbReference type="Gene3D" id="3.40.50.10140">
    <property type="entry name" value="Toll/interleukin-1 receptor homology (TIR) domain"/>
    <property type="match status" value="1"/>
</dbReference>
<dbReference type="SUPFAM" id="SSF52200">
    <property type="entry name" value="Toll/Interleukin receptor TIR domain"/>
    <property type="match status" value="1"/>
</dbReference>
<keyword evidence="1" id="KW-0812">Transmembrane</keyword>
<organism evidence="3 4">
    <name type="scientific">Allocatelliglobosispora scoriae</name>
    <dbReference type="NCBI Taxonomy" id="643052"/>
    <lineage>
        <taxon>Bacteria</taxon>
        <taxon>Bacillati</taxon>
        <taxon>Actinomycetota</taxon>
        <taxon>Actinomycetes</taxon>
        <taxon>Micromonosporales</taxon>
        <taxon>Micromonosporaceae</taxon>
        <taxon>Allocatelliglobosispora</taxon>
    </lineage>
</organism>
<keyword evidence="1" id="KW-1133">Transmembrane helix</keyword>
<comment type="caution">
    <text evidence="3">The sequence shown here is derived from an EMBL/GenBank/DDBJ whole genome shotgun (WGS) entry which is preliminary data.</text>
</comment>
<dbReference type="AlphaFoldDB" id="A0A841C4Z5"/>
<proteinExistence type="predicted"/>
<dbReference type="Pfam" id="PF13676">
    <property type="entry name" value="TIR_2"/>
    <property type="match status" value="1"/>
</dbReference>
<sequence length="236" mass="26333">MTGHVFISYSHAHDGPYVEKLTAYLVSAGVPVWYDKEIISGTRWHEVIKEQIDTCSVLIVVMSPAAEESQWVNRELNQAELRGKPILPLLLRGDRFFRLSDVQYDDVEGGRMPSDEYLRLLPRNAPPPGTELPTPAVVGEAADELGGSPSSALPPPAVAQRRSVWPWVGRGLLWLGVLFFTCGEGVAIHATVTDSWPERTGALFGNLFYAIPFVALLGFTLFDLRRIRHRRRTRQG</sequence>
<dbReference type="InterPro" id="IPR000157">
    <property type="entry name" value="TIR_dom"/>
</dbReference>
<dbReference type="PROSITE" id="PS50104">
    <property type="entry name" value="TIR"/>
    <property type="match status" value="1"/>
</dbReference>
<protein>
    <recommendedName>
        <fullName evidence="2">TIR domain-containing protein</fullName>
    </recommendedName>
</protein>
<evidence type="ECO:0000313" key="4">
    <source>
        <dbReference type="Proteomes" id="UP000587527"/>
    </source>
</evidence>
<dbReference type="InterPro" id="IPR035897">
    <property type="entry name" value="Toll_tir_struct_dom_sf"/>
</dbReference>
<feature type="domain" description="TIR" evidence="2">
    <location>
        <begin position="1"/>
        <end position="121"/>
    </location>
</feature>
<feature type="transmembrane region" description="Helical" evidence="1">
    <location>
        <begin position="171"/>
        <end position="192"/>
    </location>
</feature>
<dbReference type="EMBL" id="JACHMN010000003">
    <property type="protein sequence ID" value="MBB5874213.1"/>
    <property type="molecule type" value="Genomic_DNA"/>
</dbReference>
<evidence type="ECO:0000313" key="3">
    <source>
        <dbReference type="EMBL" id="MBB5874213.1"/>
    </source>
</evidence>
<name>A0A841C4Z5_9ACTN</name>
<reference evidence="3 4" key="1">
    <citation type="submission" date="2020-08" db="EMBL/GenBank/DDBJ databases">
        <title>Sequencing the genomes of 1000 actinobacteria strains.</title>
        <authorList>
            <person name="Klenk H.-P."/>
        </authorList>
    </citation>
    <scope>NUCLEOTIDE SEQUENCE [LARGE SCALE GENOMIC DNA]</scope>
    <source>
        <strain evidence="3 4">DSM 45362</strain>
    </source>
</reference>
<gene>
    <name evidence="3" type="ORF">F4553_007647</name>
</gene>
<dbReference type="GO" id="GO:0007165">
    <property type="term" value="P:signal transduction"/>
    <property type="evidence" value="ECO:0007669"/>
    <property type="project" value="InterPro"/>
</dbReference>